<keyword evidence="6" id="KW-0012">Acyltransferase</keyword>
<evidence type="ECO:0000313" key="7">
    <source>
        <dbReference type="Proteomes" id="UP000830343"/>
    </source>
</evidence>
<evidence type="ECO:0000256" key="2">
    <source>
        <dbReference type="ARBA" id="ARBA00022679"/>
    </source>
</evidence>
<dbReference type="Pfam" id="PF02146">
    <property type="entry name" value="SIR2"/>
    <property type="match status" value="1"/>
</dbReference>
<organism evidence="6 7">
    <name type="scientific">Macrococcus armenti</name>
    <dbReference type="NCBI Taxonomy" id="2875764"/>
    <lineage>
        <taxon>Bacteria</taxon>
        <taxon>Bacillati</taxon>
        <taxon>Bacillota</taxon>
        <taxon>Bacilli</taxon>
        <taxon>Bacillales</taxon>
        <taxon>Staphylococcaceae</taxon>
        <taxon>Macrococcus</taxon>
    </lineage>
</organism>
<keyword evidence="2 6" id="KW-0808">Transferase</keyword>
<dbReference type="InterPro" id="IPR026590">
    <property type="entry name" value="Ssirtuin_cat_dom"/>
</dbReference>
<dbReference type="InterPro" id="IPR029035">
    <property type="entry name" value="DHS-like_NAD/FAD-binding_dom"/>
</dbReference>
<gene>
    <name evidence="6" type="ORF">MRZ06_07330</name>
</gene>
<accession>A0ABY3ZSH7</accession>
<dbReference type="PANTHER" id="PTHR11085:SF4">
    <property type="entry name" value="NAD-DEPENDENT PROTEIN DEACYLASE"/>
    <property type="match status" value="1"/>
</dbReference>
<evidence type="ECO:0000256" key="4">
    <source>
        <dbReference type="PROSITE-ProRule" id="PRU00236"/>
    </source>
</evidence>
<keyword evidence="3" id="KW-0520">NAD</keyword>
<sequence>MEQFNTLETAIKESRNIVFFGGAGVSTESGIPDFRSANGIFMQETDNEHSPEEIISIDFFKQFPKQYFDFHFNKLVYPDAKPNIAHHFITQLEKIGKNVTVVTQNIDGLHQLAGNSNVLELHGNVQTNYCTHCRKVYMLEELKRDEVGIPRCPIDNHIVRPDIVMYGEALNQTVITEAIKAIQNADLMIIAGTSLAVYPASTFVDFFNGRTLSVINKTPIRTIRNDALIFEDTIGNILKSIKL</sequence>
<evidence type="ECO:0000313" key="6">
    <source>
        <dbReference type="EMBL" id="UOB19851.1"/>
    </source>
</evidence>
<reference evidence="6" key="2">
    <citation type="submission" date="2022-04" db="EMBL/GenBank/DDBJ databases">
        <title>Antimicrobial genetic elements in methicillin-resistant Macrococcus armenti.</title>
        <authorList>
            <person name="Keller J.E."/>
            <person name="Schwendener S."/>
            <person name="Pantucek R."/>
            <person name="Perreten V."/>
        </authorList>
    </citation>
    <scope>NUCLEOTIDE SEQUENCE</scope>
    <source>
        <strain evidence="6">CCM 2609</strain>
    </source>
</reference>
<protein>
    <recommendedName>
        <fullName evidence="1">protein acetyllysine N-acetyltransferase</fullName>
        <ecNumber evidence="1">2.3.1.286</ecNumber>
    </recommendedName>
</protein>
<dbReference type="PROSITE" id="PS50305">
    <property type="entry name" value="SIRTUIN"/>
    <property type="match status" value="1"/>
</dbReference>
<dbReference type="Gene3D" id="3.40.50.1220">
    <property type="entry name" value="TPP-binding domain"/>
    <property type="match status" value="1"/>
</dbReference>
<dbReference type="NCBIfam" id="NF001752">
    <property type="entry name" value="PRK00481.1-1"/>
    <property type="match status" value="1"/>
</dbReference>
<dbReference type="EC" id="2.3.1.286" evidence="1"/>
<dbReference type="InterPro" id="IPR050134">
    <property type="entry name" value="NAD-dep_sirtuin_deacylases"/>
</dbReference>
<keyword evidence="7" id="KW-1185">Reference proteome</keyword>
<dbReference type="Gene3D" id="3.30.1600.10">
    <property type="entry name" value="SIR2/SIRT2 'Small Domain"/>
    <property type="match status" value="1"/>
</dbReference>
<dbReference type="InterPro" id="IPR003000">
    <property type="entry name" value="Sirtuin"/>
</dbReference>
<dbReference type="InterPro" id="IPR026591">
    <property type="entry name" value="Sirtuin_cat_small_dom_sf"/>
</dbReference>
<dbReference type="RefSeq" id="WP_243365225.1">
    <property type="nucleotide sequence ID" value="NZ_CP094348.1"/>
</dbReference>
<evidence type="ECO:0000256" key="3">
    <source>
        <dbReference type="ARBA" id="ARBA00023027"/>
    </source>
</evidence>
<dbReference type="SUPFAM" id="SSF52467">
    <property type="entry name" value="DHS-like NAD/FAD-binding domain"/>
    <property type="match status" value="1"/>
</dbReference>
<name>A0ABY3ZSH7_9STAP</name>
<dbReference type="EMBL" id="CP094348">
    <property type="protein sequence ID" value="UOB19851.1"/>
    <property type="molecule type" value="Genomic_DNA"/>
</dbReference>
<evidence type="ECO:0000256" key="1">
    <source>
        <dbReference type="ARBA" id="ARBA00012928"/>
    </source>
</evidence>
<dbReference type="Proteomes" id="UP000830343">
    <property type="component" value="Chromosome"/>
</dbReference>
<dbReference type="PANTHER" id="PTHR11085">
    <property type="entry name" value="NAD-DEPENDENT PROTEIN DEACYLASE SIRTUIN-5, MITOCHONDRIAL-RELATED"/>
    <property type="match status" value="1"/>
</dbReference>
<reference evidence="6" key="1">
    <citation type="submission" date="2022-03" db="EMBL/GenBank/DDBJ databases">
        <authorList>
            <person name="Vrbovska V."/>
            <person name="Kovarovic V."/>
            <person name="Botka T."/>
            <person name="Pantucek R."/>
        </authorList>
    </citation>
    <scope>NUCLEOTIDE SEQUENCE</scope>
    <source>
        <strain evidence="6">CCM 2609</strain>
    </source>
</reference>
<evidence type="ECO:0000259" key="5">
    <source>
        <dbReference type="PROSITE" id="PS50305"/>
    </source>
</evidence>
<dbReference type="GO" id="GO:0034979">
    <property type="term" value="F:NAD-dependent protein lysine deacetylase activity"/>
    <property type="evidence" value="ECO:0007669"/>
    <property type="project" value="UniProtKB-EC"/>
</dbReference>
<feature type="domain" description="Deacetylase sirtuin-type" evidence="5">
    <location>
        <begin position="1"/>
        <end position="243"/>
    </location>
</feature>
<proteinExistence type="predicted"/>
<comment type="caution">
    <text evidence="4">Lacks conserved residue(s) required for the propagation of feature annotation.</text>
</comment>